<dbReference type="FunFam" id="3.40.50.2300:FF:000001">
    <property type="entry name" value="DNA-binding response regulator PhoB"/>
    <property type="match status" value="1"/>
</dbReference>
<dbReference type="InterPro" id="IPR001867">
    <property type="entry name" value="OmpR/PhoB-type_DNA-bd"/>
</dbReference>
<dbReference type="CDD" id="cd17574">
    <property type="entry name" value="REC_OmpR"/>
    <property type="match status" value="1"/>
</dbReference>
<evidence type="ECO:0000256" key="6">
    <source>
        <dbReference type="PROSITE-ProRule" id="PRU00169"/>
    </source>
</evidence>
<feature type="domain" description="OmpR/PhoB-type" evidence="9">
    <location>
        <begin position="126"/>
        <end position="225"/>
    </location>
</feature>
<dbReference type="PANTHER" id="PTHR48111">
    <property type="entry name" value="REGULATOR OF RPOS"/>
    <property type="match status" value="1"/>
</dbReference>
<dbReference type="AlphaFoldDB" id="A0A858RK05"/>
<dbReference type="SMART" id="SM00448">
    <property type="entry name" value="REC"/>
    <property type="match status" value="1"/>
</dbReference>
<accession>A0A858RK05</accession>
<dbReference type="PANTHER" id="PTHR48111:SF11">
    <property type="entry name" value="TWO-COMPONENT RESPONSE REGULATOR"/>
    <property type="match status" value="1"/>
</dbReference>
<protein>
    <submittedName>
        <fullName evidence="10">Response regulator transcription factor</fullName>
    </submittedName>
</protein>
<evidence type="ECO:0000313" key="11">
    <source>
        <dbReference type="Proteomes" id="UP000501812"/>
    </source>
</evidence>
<evidence type="ECO:0000313" key="10">
    <source>
        <dbReference type="EMBL" id="QJE97192.1"/>
    </source>
</evidence>
<evidence type="ECO:0000256" key="1">
    <source>
        <dbReference type="ARBA" id="ARBA00022553"/>
    </source>
</evidence>
<evidence type="ECO:0000256" key="5">
    <source>
        <dbReference type="ARBA" id="ARBA00023163"/>
    </source>
</evidence>
<proteinExistence type="predicted"/>
<dbReference type="Gene3D" id="6.10.250.690">
    <property type="match status" value="1"/>
</dbReference>
<name>A0A858RK05_9BACT</name>
<gene>
    <name evidence="10" type="ORF">HHL09_15825</name>
</gene>
<dbReference type="PROSITE" id="PS50110">
    <property type="entry name" value="RESPONSE_REGULATORY"/>
    <property type="match status" value="1"/>
</dbReference>
<dbReference type="CDD" id="cd00383">
    <property type="entry name" value="trans_reg_C"/>
    <property type="match status" value="1"/>
</dbReference>
<evidence type="ECO:0000256" key="2">
    <source>
        <dbReference type="ARBA" id="ARBA00023012"/>
    </source>
</evidence>
<keyword evidence="4 7" id="KW-0238">DNA-binding</keyword>
<dbReference type="SUPFAM" id="SSF46894">
    <property type="entry name" value="C-terminal effector domain of the bipartite response regulators"/>
    <property type="match status" value="1"/>
</dbReference>
<feature type="modified residue" description="4-aspartylphosphate" evidence="6">
    <location>
        <position position="51"/>
    </location>
</feature>
<evidence type="ECO:0000259" key="8">
    <source>
        <dbReference type="PROSITE" id="PS50110"/>
    </source>
</evidence>
<keyword evidence="3" id="KW-0805">Transcription regulation</keyword>
<organism evidence="10 11">
    <name type="scientific">Luteolibacter luteus</name>
    <dbReference type="NCBI Taxonomy" id="2728835"/>
    <lineage>
        <taxon>Bacteria</taxon>
        <taxon>Pseudomonadati</taxon>
        <taxon>Verrucomicrobiota</taxon>
        <taxon>Verrucomicrobiia</taxon>
        <taxon>Verrucomicrobiales</taxon>
        <taxon>Verrucomicrobiaceae</taxon>
        <taxon>Luteolibacter</taxon>
    </lineage>
</organism>
<dbReference type="Gene3D" id="3.40.50.2300">
    <property type="match status" value="1"/>
</dbReference>
<evidence type="ECO:0000256" key="3">
    <source>
        <dbReference type="ARBA" id="ARBA00023015"/>
    </source>
</evidence>
<keyword evidence="2" id="KW-0902">Two-component regulatory system</keyword>
<evidence type="ECO:0000256" key="4">
    <source>
        <dbReference type="ARBA" id="ARBA00023125"/>
    </source>
</evidence>
<dbReference type="InterPro" id="IPR039420">
    <property type="entry name" value="WalR-like"/>
</dbReference>
<keyword evidence="1 6" id="KW-0597">Phosphoprotein</keyword>
<dbReference type="InterPro" id="IPR036388">
    <property type="entry name" value="WH-like_DNA-bd_sf"/>
</dbReference>
<feature type="domain" description="Response regulatory" evidence="8">
    <location>
        <begin position="2"/>
        <end position="116"/>
    </location>
</feature>
<keyword evidence="5" id="KW-0804">Transcription</keyword>
<dbReference type="InterPro" id="IPR016032">
    <property type="entry name" value="Sig_transdc_resp-reg_C-effctor"/>
</dbReference>
<dbReference type="GO" id="GO:0005829">
    <property type="term" value="C:cytosol"/>
    <property type="evidence" value="ECO:0007669"/>
    <property type="project" value="TreeGrafter"/>
</dbReference>
<dbReference type="Proteomes" id="UP000501812">
    <property type="component" value="Chromosome"/>
</dbReference>
<feature type="DNA-binding region" description="OmpR/PhoB-type" evidence="7">
    <location>
        <begin position="126"/>
        <end position="225"/>
    </location>
</feature>
<dbReference type="GO" id="GO:0000156">
    <property type="term" value="F:phosphorelay response regulator activity"/>
    <property type="evidence" value="ECO:0007669"/>
    <property type="project" value="TreeGrafter"/>
</dbReference>
<dbReference type="KEGG" id="luo:HHL09_15825"/>
<dbReference type="GO" id="GO:0032993">
    <property type="term" value="C:protein-DNA complex"/>
    <property type="evidence" value="ECO:0007669"/>
    <property type="project" value="TreeGrafter"/>
</dbReference>
<dbReference type="PROSITE" id="PS51755">
    <property type="entry name" value="OMPR_PHOB"/>
    <property type="match status" value="1"/>
</dbReference>
<evidence type="ECO:0000256" key="7">
    <source>
        <dbReference type="PROSITE-ProRule" id="PRU01091"/>
    </source>
</evidence>
<dbReference type="EMBL" id="CP051774">
    <property type="protein sequence ID" value="QJE97192.1"/>
    <property type="molecule type" value="Genomic_DNA"/>
</dbReference>
<evidence type="ECO:0000259" key="9">
    <source>
        <dbReference type="PROSITE" id="PS51755"/>
    </source>
</evidence>
<dbReference type="InterPro" id="IPR001789">
    <property type="entry name" value="Sig_transdc_resp-reg_receiver"/>
</dbReference>
<keyword evidence="11" id="KW-1185">Reference proteome</keyword>
<sequence length="225" mass="24984">MTILLAEDDPLTREALTACIEDEGFTALAAEDGRQALELWAKHHPQLLCLDIMMPEMDGFEVCRRVRAKDSSVPILFLSAKSEEVDVVVGLNLGADDFIRKPFTRAEVIARIRAALRRTHSSGGKGGGFQMGDLTVHPEALTAERSGKEIELSRREIAMLELLHKNAGRPVSRDTFLDVCWGLEYFPDSRTLDQHVLMLRKKVEADPSQPAIIATVRGTGYRFPG</sequence>
<dbReference type="RefSeq" id="WP_169455592.1">
    <property type="nucleotide sequence ID" value="NZ_CP051774.1"/>
</dbReference>
<dbReference type="GO" id="GO:0000976">
    <property type="term" value="F:transcription cis-regulatory region binding"/>
    <property type="evidence" value="ECO:0007669"/>
    <property type="project" value="TreeGrafter"/>
</dbReference>
<dbReference type="GO" id="GO:0006355">
    <property type="term" value="P:regulation of DNA-templated transcription"/>
    <property type="evidence" value="ECO:0007669"/>
    <property type="project" value="InterPro"/>
</dbReference>
<dbReference type="SMART" id="SM00862">
    <property type="entry name" value="Trans_reg_C"/>
    <property type="match status" value="1"/>
</dbReference>
<reference evidence="10 11" key="1">
    <citation type="submission" date="2020-04" db="EMBL/GenBank/DDBJ databases">
        <title>Luteolibacter sp. G-1-1-1 isolated from soil.</title>
        <authorList>
            <person name="Dahal R.H."/>
        </authorList>
    </citation>
    <scope>NUCLEOTIDE SEQUENCE [LARGE SCALE GENOMIC DNA]</scope>
    <source>
        <strain evidence="10 11">G-1-1-1</strain>
    </source>
</reference>
<dbReference type="Pfam" id="PF00072">
    <property type="entry name" value="Response_reg"/>
    <property type="match status" value="1"/>
</dbReference>
<dbReference type="SUPFAM" id="SSF52172">
    <property type="entry name" value="CheY-like"/>
    <property type="match status" value="1"/>
</dbReference>
<dbReference type="Gene3D" id="1.10.10.10">
    <property type="entry name" value="Winged helix-like DNA-binding domain superfamily/Winged helix DNA-binding domain"/>
    <property type="match status" value="1"/>
</dbReference>
<dbReference type="Pfam" id="PF00486">
    <property type="entry name" value="Trans_reg_C"/>
    <property type="match status" value="1"/>
</dbReference>
<dbReference type="InterPro" id="IPR011006">
    <property type="entry name" value="CheY-like_superfamily"/>
</dbReference>